<dbReference type="Gene3D" id="1.10.238.160">
    <property type="match status" value="1"/>
</dbReference>
<comment type="caution">
    <text evidence="1">The sequence shown here is derived from an EMBL/GenBank/DDBJ whole genome shotgun (WGS) entry which is preliminary data.</text>
</comment>
<accession>A0A844D1S3</accession>
<proteinExistence type="predicted"/>
<protein>
    <submittedName>
        <fullName evidence="1">AlpA family phage regulatory protein</fullName>
    </submittedName>
</protein>
<dbReference type="PANTHER" id="PTHR36154:SF1">
    <property type="entry name" value="DNA-BINDING TRANSCRIPTIONAL ACTIVATOR ALPA"/>
    <property type="match status" value="1"/>
</dbReference>
<dbReference type="Pfam" id="PF05930">
    <property type="entry name" value="Phage_AlpA"/>
    <property type="match status" value="1"/>
</dbReference>
<keyword evidence="2" id="KW-1185">Reference proteome</keyword>
<name>A0A844D1S3_9BURK</name>
<sequence length="86" mass="9712">MTTRPLTTKELLTPGRVLILRPQLLQKVPLSVRTIHDMEKRGEFPKHFTISPTKVAWDLAEVDAWIAERKASSGQARRPGHKKASS</sequence>
<dbReference type="EMBL" id="WKJL01000001">
    <property type="protein sequence ID" value="MRW82622.1"/>
    <property type="molecule type" value="Genomic_DNA"/>
</dbReference>
<dbReference type="PANTHER" id="PTHR36154">
    <property type="entry name" value="DNA-BINDING TRANSCRIPTIONAL ACTIVATOR ALPA"/>
    <property type="match status" value="1"/>
</dbReference>
<dbReference type="AlphaFoldDB" id="A0A844D1S3"/>
<reference evidence="1 2" key="1">
    <citation type="submission" date="2019-11" db="EMBL/GenBank/DDBJ databases">
        <title>Novel species isolated from a subtropical stream in China.</title>
        <authorList>
            <person name="Lu H."/>
        </authorList>
    </citation>
    <scope>NUCLEOTIDE SEQUENCE [LARGE SCALE GENOMIC DNA]</scope>
    <source>
        <strain evidence="1 2">FT26W</strain>
    </source>
</reference>
<dbReference type="Proteomes" id="UP000439986">
    <property type="component" value="Unassembled WGS sequence"/>
</dbReference>
<evidence type="ECO:0000313" key="1">
    <source>
        <dbReference type="EMBL" id="MRW82622.1"/>
    </source>
</evidence>
<dbReference type="InterPro" id="IPR010260">
    <property type="entry name" value="AlpA"/>
</dbReference>
<dbReference type="InterPro" id="IPR009061">
    <property type="entry name" value="DNA-bd_dom_put_sf"/>
</dbReference>
<dbReference type="SUPFAM" id="SSF46955">
    <property type="entry name" value="Putative DNA-binding domain"/>
    <property type="match status" value="1"/>
</dbReference>
<organism evidence="1 2">
    <name type="scientific">Duganella aquatilis</name>
    <dbReference type="NCBI Taxonomy" id="2666082"/>
    <lineage>
        <taxon>Bacteria</taxon>
        <taxon>Pseudomonadati</taxon>
        <taxon>Pseudomonadota</taxon>
        <taxon>Betaproteobacteria</taxon>
        <taxon>Burkholderiales</taxon>
        <taxon>Oxalobacteraceae</taxon>
        <taxon>Telluria group</taxon>
        <taxon>Duganella</taxon>
    </lineage>
</organism>
<dbReference type="InterPro" id="IPR052931">
    <property type="entry name" value="Prophage_regulatory_activator"/>
</dbReference>
<evidence type="ECO:0000313" key="2">
    <source>
        <dbReference type="Proteomes" id="UP000439986"/>
    </source>
</evidence>
<gene>
    <name evidence="1" type="ORF">GJ698_00765</name>
</gene>